<dbReference type="Proteomes" id="UP000660339">
    <property type="component" value="Unassembled WGS sequence"/>
</dbReference>
<reference evidence="1" key="1">
    <citation type="submission" date="2021-01" db="EMBL/GenBank/DDBJ databases">
        <title>Whole genome shotgun sequence of Catellatospora methionotrophica NBRC 14553.</title>
        <authorList>
            <person name="Komaki H."/>
            <person name="Tamura T."/>
        </authorList>
    </citation>
    <scope>NUCLEOTIDE SEQUENCE</scope>
    <source>
        <strain evidence="1">NBRC 14553</strain>
    </source>
</reference>
<dbReference type="EMBL" id="BONJ01000030">
    <property type="protein sequence ID" value="GIG17249.1"/>
    <property type="molecule type" value="Genomic_DNA"/>
</dbReference>
<sequence length="81" mass="8506">MLIVAPWLNFGGGERECRNSDHVFDAVVAALTARAAALGLTEPLSPSRQRTVAVEGWIALPTPELSALLPSGGSTGERGEY</sequence>
<comment type="caution">
    <text evidence="1">The sequence shown here is derived from an EMBL/GenBank/DDBJ whole genome shotgun (WGS) entry which is preliminary data.</text>
</comment>
<organism evidence="1 2">
    <name type="scientific">Catellatospora methionotrophica</name>
    <dbReference type="NCBI Taxonomy" id="121620"/>
    <lineage>
        <taxon>Bacteria</taxon>
        <taxon>Bacillati</taxon>
        <taxon>Actinomycetota</taxon>
        <taxon>Actinomycetes</taxon>
        <taxon>Micromonosporales</taxon>
        <taxon>Micromonosporaceae</taxon>
        <taxon>Catellatospora</taxon>
    </lineage>
</organism>
<dbReference type="AlphaFoldDB" id="A0A8J3LEK6"/>
<dbReference type="Pfam" id="PF04250">
    <property type="entry name" value="DUF429"/>
    <property type="match status" value="1"/>
</dbReference>
<name>A0A8J3LEK6_9ACTN</name>
<protein>
    <submittedName>
        <fullName evidence="1">Uncharacterized protein</fullName>
    </submittedName>
</protein>
<evidence type="ECO:0000313" key="2">
    <source>
        <dbReference type="Proteomes" id="UP000660339"/>
    </source>
</evidence>
<dbReference type="InterPro" id="IPR007362">
    <property type="entry name" value="DUF429"/>
</dbReference>
<evidence type="ECO:0000313" key="1">
    <source>
        <dbReference type="EMBL" id="GIG17249.1"/>
    </source>
</evidence>
<gene>
    <name evidence="1" type="ORF">Cme02nite_55810</name>
</gene>
<keyword evidence="2" id="KW-1185">Reference proteome</keyword>
<proteinExistence type="predicted"/>
<accession>A0A8J3LEK6</accession>